<comment type="similarity">
    <text evidence="2 4">Belongs to the terpene synthase family.</text>
</comment>
<evidence type="ECO:0000256" key="1">
    <source>
        <dbReference type="ARBA" id="ARBA00001946"/>
    </source>
</evidence>
<dbReference type="SUPFAM" id="SSF48576">
    <property type="entry name" value="Terpenoid synthases"/>
    <property type="match status" value="1"/>
</dbReference>
<accession>A0ABR4B2A0</accession>
<dbReference type="Proteomes" id="UP001590951">
    <property type="component" value="Unassembled WGS sequence"/>
</dbReference>
<keyword evidence="4" id="KW-0456">Lyase</keyword>
<protein>
    <recommendedName>
        <fullName evidence="4">Terpene synthase</fullName>
        <ecNumber evidence="4">4.2.3.-</ecNumber>
    </recommendedName>
</protein>
<evidence type="ECO:0000256" key="2">
    <source>
        <dbReference type="ARBA" id="ARBA00006333"/>
    </source>
</evidence>
<proteinExistence type="inferred from homology"/>
<dbReference type="InterPro" id="IPR008949">
    <property type="entry name" value="Isoprenoid_synthase_dom_sf"/>
</dbReference>
<comment type="cofactor">
    <cofactor evidence="1 4">
        <name>Mg(2+)</name>
        <dbReference type="ChEBI" id="CHEBI:18420"/>
    </cofactor>
</comment>
<name>A0ABR4B2A0_9LECA</name>
<comment type="caution">
    <text evidence="5">The sequence shown here is derived from an EMBL/GenBank/DDBJ whole genome shotgun (WGS) entry which is preliminary data.</text>
</comment>
<dbReference type="PANTHER" id="PTHR35201">
    <property type="entry name" value="TERPENE SYNTHASE"/>
    <property type="match status" value="1"/>
</dbReference>
<reference evidence="5 6" key="1">
    <citation type="submission" date="2024-09" db="EMBL/GenBank/DDBJ databases">
        <title>Rethinking Asexuality: The Enigmatic Case of Functional Sexual Genes in Lepraria (Stereocaulaceae).</title>
        <authorList>
            <person name="Doellman M."/>
            <person name="Sun Y."/>
            <person name="Barcenas-Pena A."/>
            <person name="Lumbsch H.T."/>
            <person name="Grewe F."/>
        </authorList>
    </citation>
    <scope>NUCLEOTIDE SEQUENCE [LARGE SCALE GENOMIC DNA]</scope>
    <source>
        <strain evidence="5 6">Grewe 0041</strain>
    </source>
</reference>
<evidence type="ECO:0000313" key="5">
    <source>
        <dbReference type="EMBL" id="KAL2051984.1"/>
    </source>
</evidence>
<sequence length="322" mass="37113">MGNSVSIPASPYIPHNKPPPTVFAIKCHPKADEVCCELDSFFVKHWPFKNQKERNRFSASQTNRWACYALPLVRDDRIIDSVKVVTLHFLLDDIAEDMTMEEGKQLYKRLIPIAMGNKQPDREDPLEWITYDIWASMRACDKGLADEVLQQALVCVTAQVDEKRLLCANQGDVWRQRIREGGSAFVAAVVRYGMDLHLSPQTLSSFSAIDESYGRLGIIVNDIHSFEKELRMWNEDHKEGAQLVNMVDTMAKDTGLSYEASKRVLWILCREWELKHQDLVEERLAAKDGGREDLKIYLNGLEYVLGGNEYWSETTQRYHWQD</sequence>
<evidence type="ECO:0000256" key="3">
    <source>
        <dbReference type="ARBA" id="ARBA00022842"/>
    </source>
</evidence>
<keyword evidence="6" id="KW-1185">Reference proteome</keyword>
<evidence type="ECO:0000313" key="6">
    <source>
        <dbReference type="Proteomes" id="UP001590951"/>
    </source>
</evidence>
<dbReference type="Gene3D" id="1.10.600.10">
    <property type="entry name" value="Farnesyl Diphosphate Synthase"/>
    <property type="match status" value="1"/>
</dbReference>
<organism evidence="5 6">
    <name type="scientific">Lepraria finkii</name>
    <dbReference type="NCBI Taxonomy" id="1340010"/>
    <lineage>
        <taxon>Eukaryota</taxon>
        <taxon>Fungi</taxon>
        <taxon>Dikarya</taxon>
        <taxon>Ascomycota</taxon>
        <taxon>Pezizomycotina</taxon>
        <taxon>Lecanoromycetes</taxon>
        <taxon>OSLEUM clade</taxon>
        <taxon>Lecanoromycetidae</taxon>
        <taxon>Lecanorales</taxon>
        <taxon>Lecanorineae</taxon>
        <taxon>Stereocaulaceae</taxon>
        <taxon>Lepraria</taxon>
    </lineage>
</organism>
<dbReference type="Pfam" id="PF19086">
    <property type="entry name" value="Terpene_syn_C_2"/>
    <property type="match status" value="1"/>
</dbReference>
<gene>
    <name evidence="5" type="ORF">ABVK25_007676</name>
</gene>
<keyword evidence="4" id="KW-0479">Metal-binding</keyword>
<keyword evidence="3 4" id="KW-0460">Magnesium</keyword>
<dbReference type="PANTHER" id="PTHR35201:SF4">
    <property type="entry name" value="BETA-PINACENE SYNTHASE-RELATED"/>
    <property type="match status" value="1"/>
</dbReference>
<dbReference type="InterPro" id="IPR034686">
    <property type="entry name" value="Terpene_cyclase-like_2"/>
</dbReference>
<evidence type="ECO:0000256" key="4">
    <source>
        <dbReference type="RuleBase" id="RU366034"/>
    </source>
</evidence>
<dbReference type="EMBL" id="JBHFEH010000030">
    <property type="protein sequence ID" value="KAL2051984.1"/>
    <property type="molecule type" value="Genomic_DNA"/>
</dbReference>
<dbReference type="EC" id="4.2.3.-" evidence="4"/>